<organism evidence="14 15">
    <name type="scientific">Stichopus japonicus</name>
    <name type="common">Sea cucumber</name>
    <dbReference type="NCBI Taxonomy" id="307972"/>
    <lineage>
        <taxon>Eukaryota</taxon>
        <taxon>Metazoa</taxon>
        <taxon>Echinodermata</taxon>
        <taxon>Eleutherozoa</taxon>
        <taxon>Echinozoa</taxon>
        <taxon>Holothuroidea</taxon>
        <taxon>Aspidochirotacea</taxon>
        <taxon>Aspidochirotida</taxon>
        <taxon>Stichopodidae</taxon>
        <taxon>Apostichopus</taxon>
    </lineage>
</organism>
<evidence type="ECO:0000313" key="15">
    <source>
        <dbReference type="Proteomes" id="UP000230750"/>
    </source>
</evidence>
<dbReference type="InterPro" id="IPR000608">
    <property type="entry name" value="UBC"/>
</dbReference>
<evidence type="ECO:0000256" key="1">
    <source>
        <dbReference type="ARBA" id="ARBA00012486"/>
    </source>
</evidence>
<protein>
    <recommendedName>
        <fullName evidence="6">Ubiquitin-conjugating enzyme E2 T</fullName>
        <ecNumber evidence="1">2.3.2.23</ecNumber>
    </recommendedName>
    <alternativeName>
        <fullName evidence="7">E2 ubiquitin-conjugating enzyme T</fullName>
    </alternativeName>
    <alternativeName>
        <fullName evidence="9">Ubiquitin carrier protein T</fullName>
    </alternativeName>
    <alternativeName>
        <fullName evidence="8">Ubiquitin-protein ligase T</fullName>
    </alternativeName>
</protein>
<dbReference type="Proteomes" id="UP000230750">
    <property type="component" value="Unassembled WGS sequence"/>
</dbReference>
<evidence type="ECO:0000256" key="5">
    <source>
        <dbReference type="ARBA" id="ARBA00022840"/>
    </source>
</evidence>
<evidence type="ECO:0000256" key="8">
    <source>
        <dbReference type="ARBA" id="ARBA00077509"/>
    </source>
</evidence>
<evidence type="ECO:0000256" key="12">
    <source>
        <dbReference type="SAM" id="Phobius"/>
    </source>
</evidence>
<dbReference type="CDD" id="cd23805">
    <property type="entry name" value="UBCc_UBE2T"/>
    <property type="match status" value="1"/>
</dbReference>
<evidence type="ECO:0000256" key="9">
    <source>
        <dbReference type="ARBA" id="ARBA00082133"/>
    </source>
</evidence>
<keyword evidence="2" id="KW-0808">Transferase</keyword>
<feature type="domain" description="UBC core" evidence="13">
    <location>
        <begin position="2"/>
        <end position="152"/>
    </location>
</feature>
<dbReference type="InterPro" id="IPR016135">
    <property type="entry name" value="UBQ-conjugating_enzyme/RWD"/>
</dbReference>
<evidence type="ECO:0000256" key="2">
    <source>
        <dbReference type="ARBA" id="ARBA00022679"/>
    </source>
</evidence>
<reference evidence="14 15" key="1">
    <citation type="journal article" date="2017" name="PLoS Biol.">
        <title>The sea cucumber genome provides insights into morphological evolution and visceral regeneration.</title>
        <authorList>
            <person name="Zhang X."/>
            <person name="Sun L."/>
            <person name="Yuan J."/>
            <person name="Sun Y."/>
            <person name="Gao Y."/>
            <person name="Zhang L."/>
            <person name="Li S."/>
            <person name="Dai H."/>
            <person name="Hamel J.F."/>
            <person name="Liu C."/>
            <person name="Yu Y."/>
            <person name="Liu S."/>
            <person name="Lin W."/>
            <person name="Guo K."/>
            <person name="Jin S."/>
            <person name="Xu P."/>
            <person name="Storey K.B."/>
            <person name="Huan P."/>
            <person name="Zhang T."/>
            <person name="Zhou Y."/>
            <person name="Zhang J."/>
            <person name="Lin C."/>
            <person name="Li X."/>
            <person name="Xing L."/>
            <person name="Huo D."/>
            <person name="Sun M."/>
            <person name="Wang L."/>
            <person name="Mercier A."/>
            <person name="Li F."/>
            <person name="Yang H."/>
            <person name="Xiang J."/>
        </authorList>
    </citation>
    <scope>NUCLEOTIDE SEQUENCE [LARGE SCALE GENOMIC DNA]</scope>
    <source>
        <strain evidence="14">Shaxun</strain>
        <tissue evidence="14">Muscle</tissue>
    </source>
</reference>
<dbReference type="EMBL" id="MRZV01000487">
    <property type="protein sequence ID" value="PIK49017.1"/>
    <property type="molecule type" value="Genomic_DNA"/>
</dbReference>
<keyword evidence="5 11" id="KW-0067">ATP-binding</keyword>
<comment type="caution">
    <text evidence="14">The sequence shown here is derived from an EMBL/GenBank/DDBJ whole genome shotgun (WGS) entry which is preliminary data.</text>
</comment>
<accession>A0A2G8KM25</accession>
<evidence type="ECO:0000256" key="4">
    <source>
        <dbReference type="ARBA" id="ARBA00022786"/>
    </source>
</evidence>
<evidence type="ECO:0000313" key="14">
    <source>
        <dbReference type="EMBL" id="PIK49017.1"/>
    </source>
</evidence>
<dbReference type="GO" id="GO:0005524">
    <property type="term" value="F:ATP binding"/>
    <property type="evidence" value="ECO:0007669"/>
    <property type="project" value="UniProtKB-UniRule"/>
</dbReference>
<dbReference type="EC" id="2.3.2.23" evidence="1"/>
<dbReference type="GO" id="GO:0061631">
    <property type="term" value="F:ubiquitin conjugating enzyme activity"/>
    <property type="evidence" value="ECO:0007669"/>
    <property type="project" value="UniProtKB-EC"/>
</dbReference>
<keyword evidence="12" id="KW-1133">Transmembrane helix</keyword>
<dbReference type="PANTHER" id="PTHR24067">
    <property type="entry name" value="UBIQUITIN-CONJUGATING ENZYME E2"/>
    <property type="match status" value="1"/>
</dbReference>
<dbReference type="Pfam" id="PF00179">
    <property type="entry name" value="UQ_con"/>
    <property type="match status" value="1"/>
</dbReference>
<name>A0A2G8KM25_STIJA</name>
<dbReference type="Gene3D" id="3.10.110.10">
    <property type="entry name" value="Ubiquitin Conjugating Enzyme"/>
    <property type="match status" value="1"/>
</dbReference>
<evidence type="ECO:0000256" key="6">
    <source>
        <dbReference type="ARBA" id="ARBA00072440"/>
    </source>
</evidence>
<evidence type="ECO:0000256" key="3">
    <source>
        <dbReference type="ARBA" id="ARBA00022741"/>
    </source>
</evidence>
<comment type="similarity">
    <text evidence="11">Belongs to the ubiquitin-conjugating enzyme family.</text>
</comment>
<dbReference type="SUPFAM" id="SSF54495">
    <property type="entry name" value="UBC-like"/>
    <property type="match status" value="1"/>
</dbReference>
<feature type="transmembrane region" description="Helical" evidence="12">
    <location>
        <begin position="158"/>
        <end position="185"/>
    </location>
</feature>
<keyword evidence="3 11" id="KW-0547">Nucleotide-binding</keyword>
<keyword evidence="12" id="KW-0472">Membrane</keyword>
<evidence type="ECO:0000256" key="10">
    <source>
        <dbReference type="PROSITE-ProRule" id="PRU10133"/>
    </source>
</evidence>
<gene>
    <name evidence="14" type="ORF">BSL78_14123</name>
</gene>
<keyword evidence="15" id="KW-1185">Reference proteome</keyword>
<feature type="active site" description="Glycyl thioester intermediate" evidence="10">
    <location>
        <position position="86"/>
    </location>
</feature>
<dbReference type="PROSITE" id="PS50127">
    <property type="entry name" value="UBC_2"/>
    <property type="match status" value="1"/>
</dbReference>
<dbReference type="PROSITE" id="PS00183">
    <property type="entry name" value="UBC_1"/>
    <property type="match status" value="1"/>
</dbReference>
<dbReference type="SMART" id="SM00212">
    <property type="entry name" value="UBCc"/>
    <property type="match status" value="1"/>
</dbReference>
<dbReference type="FunFam" id="3.10.110.10:FF:000041">
    <property type="entry name" value="Ubiquitin-conjugating enzyme E2 T"/>
    <property type="match status" value="1"/>
</dbReference>
<evidence type="ECO:0000256" key="11">
    <source>
        <dbReference type="RuleBase" id="RU362109"/>
    </source>
</evidence>
<keyword evidence="12" id="KW-0812">Transmembrane</keyword>
<dbReference type="InterPro" id="IPR023313">
    <property type="entry name" value="UBQ-conjugating_AS"/>
</dbReference>
<dbReference type="STRING" id="307972.A0A2G8KM25"/>
<keyword evidence="4 11" id="KW-0833">Ubl conjugation pathway</keyword>
<dbReference type="AlphaFoldDB" id="A0A2G8KM25"/>
<dbReference type="InterPro" id="IPR050113">
    <property type="entry name" value="Ub_conjugating_enzyme"/>
</dbReference>
<proteinExistence type="inferred from homology"/>
<dbReference type="OrthoDB" id="9978460at2759"/>
<evidence type="ECO:0000259" key="13">
    <source>
        <dbReference type="PROSITE" id="PS50127"/>
    </source>
</evidence>
<sequence length="192" mass="21630">MQKSNRMKKEMDILQMPPPGISCWATHEDVLDNFQAEIIGGKGTPYEGGIFHLEIKIPERYPFEPPKVQFTTAIYHPNVDSAGRICLDLLKMPPTGSWKPCWNLSTLLTSIQLLMAEPNPNDSLMVDIAAEFKHKRSDFISKAKEWTQKHAVDHQKFVVLYTIVHVPEALVSTIMLIGVTAVAWVESVSWGS</sequence>
<evidence type="ECO:0000256" key="7">
    <source>
        <dbReference type="ARBA" id="ARBA00076317"/>
    </source>
</evidence>